<accession>A0AAJ7UD84</accession>
<protein>
    <submittedName>
        <fullName evidence="6">Uncharacterized protein LOC116956649</fullName>
    </submittedName>
</protein>
<evidence type="ECO:0000256" key="3">
    <source>
        <dbReference type="SAM" id="Phobius"/>
    </source>
</evidence>
<dbReference type="PANTHER" id="PTHR45901:SF3">
    <property type="entry name" value="LIPOXYGENASE HOMOLOGY DOMAIN-CONTAINING PROTEIN 1"/>
    <property type="match status" value="1"/>
</dbReference>
<dbReference type="Proteomes" id="UP001318040">
    <property type="component" value="Chromosome 66"/>
</dbReference>
<evidence type="ECO:0000313" key="5">
    <source>
        <dbReference type="Proteomes" id="UP001318040"/>
    </source>
</evidence>
<gene>
    <name evidence="6" type="primary">LOC116956649</name>
</gene>
<keyword evidence="3" id="KW-1133">Transmembrane helix</keyword>
<feature type="compositionally biased region" description="Polar residues" evidence="2">
    <location>
        <begin position="112"/>
        <end position="136"/>
    </location>
</feature>
<keyword evidence="3" id="KW-0472">Membrane</keyword>
<evidence type="ECO:0000259" key="4">
    <source>
        <dbReference type="PROSITE" id="PS50095"/>
    </source>
</evidence>
<dbReference type="InterPro" id="IPR001024">
    <property type="entry name" value="PLAT/LH2_dom"/>
</dbReference>
<dbReference type="AlphaFoldDB" id="A0AAJ7UD84"/>
<evidence type="ECO:0000256" key="2">
    <source>
        <dbReference type="SAM" id="MobiDB-lite"/>
    </source>
</evidence>
<keyword evidence="3" id="KW-0812">Transmembrane</keyword>
<feature type="domain" description="PLAT" evidence="4">
    <location>
        <begin position="1"/>
        <end position="105"/>
    </location>
</feature>
<dbReference type="Gene3D" id="2.60.60.20">
    <property type="entry name" value="PLAT/LH2 domain"/>
    <property type="match status" value="1"/>
</dbReference>
<organism evidence="5 6">
    <name type="scientific">Petromyzon marinus</name>
    <name type="common">Sea lamprey</name>
    <dbReference type="NCBI Taxonomy" id="7757"/>
    <lineage>
        <taxon>Eukaryota</taxon>
        <taxon>Metazoa</taxon>
        <taxon>Chordata</taxon>
        <taxon>Craniata</taxon>
        <taxon>Vertebrata</taxon>
        <taxon>Cyclostomata</taxon>
        <taxon>Hyperoartia</taxon>
        <taxon>Petromyzontiformes</taxon>
        <taxon>Petromyzontidae</taxon>
        <taxon>Petromyzon</taxon>
    </lineage>
</organism>
<dbReference type="Pfam" id="PF01477">
    <property type="entry name" value="PLAT"/>
    <property type="match status" value="1"/>
</dbReference>
<feature type="region of interest" description="Disordered" evidence="2">
    <location>
        <begin position="111"/>
        <end position="163"/>
    </location>
</feature>
<comment type="caution">
    <text evidence="1">Lacks conserved residue(s) required for the propagation of feature annotation.</text>
</comment>
<name>A0AAJ7UD84_PETMA</name>
<evidence type="ECO:0000256" key="1">
    <source>
        <dbReference type="PROSITE-ProRule" id="PRU00152"/>
    </source>
</evidence>
<dbReference type="PROSITE" id="PS50095">
    <property type="entry name" value="PLAT"/>
    <property type="match status" value="1"/>
</dbReference>
<dbReference type="SMART" id="SM00308">
    <property type="entry name" value="LH2"/>
    <property type="match status" value="1"/>
</dbReference>
<sequence>MGAGTGAEISVKIRGACDTLSATLSSSTTGLTPFLYGQTDEFHVTGDHVGPLFDVTVWHDGSGYYSAWHLERVEVDESPGVTVEFPCNCWVYGNTPITLKPQVPQGTIGCLRTTTLGTSPPQSPESATHNPRNQPPTIREASPPQSTKLAPHNPRGQPSKIHRANPHCTVPVMALALASSVCICLASLTALLTALLTVRPRRAPRITPHLLTTYSPPTH</sequence>
<reference evidence="6" key="1">
    <citation type="submission" date="2025-08" db="UniProtKB">
        <authorList>
            <consortium name="RefSeq"/>
        </authorList>
    </citation>
    <scope>IDENTIFICATION</scope>
    <source>
        <tissue evidence="6">Sperm</tissue>
    </source>
</reference>
<dbReference type="InterPro" id="IPR052970">
    <property type="entry name" value="Inner_ear_hair_cell_LOXHD"/>
</dbReference>
<dbReference type="PANTHER" id="PTHR45901">
    <property type="entry name" value="PROTEIN CBG12474"/>
    <property type="match status" value="1"/>
</dbReference>
<feature type="transmembrane region" description="Helical" evidence="3">
    <location>
        <begin position="172"/>
        <end position="196"/>
    </location>
</feature>
<dbReference type="KEGG" id="pmrn:116956649"/>
<dbReference type="InterPro" id="IPR036392">
    <property type="entry name" value="PLAT/LH2_dom_sf"/>
</dbReference>
<proteinExistence type="predicted"/>
<dbReference type="SUPFAM" id="SSF49723">
    <property type="entry name" value="Lipase/lipooxygenase domain (PLAT/LH2 domain)"/>
    <property type="match status" value="1"/>
</dbReference>
<dbReference type="RefSeq" id="XP_032834313.1">
    <property type="nucleotide sequence ID" value="XM_032978422.1"/>
</dbReference>
<keyword evidence="5" id="KW-1185">Reference proteome</keyword>
<evidence type="ECO:0000313" key="6">
    <source>
        <dbReference type="RefSeq" id="XP_032834313.1"/>
    </source>
</evidence>